<dbReference type="PANTHER" id="PTHR43738">
    <property type="entry name" value="ABC TRANSPORTER, MEMBRANE PROTEIN"/>
    <property type="match status" value="1"/>
</dbReference>
<dbReference type="Pfam" id="PF02687">
    <property type="entry name" value="FtsX"/>
    <property type="match status" value="1"/>
</dbReference>
<evidence type="ECO:0000256" key="3">
    <source>
        <dbReference type="ARBA" id="ARBA00022475"/>
    </source>
</evidence>
<evidence type="ECO:0000256" key="1">
    <source>
        <dbReference type="ARBA" id="ARBA00004651"/>
    </source>
</evidence>
<keyword evidence="6 7" id="KW-0472">Membrane</keyword>
<dbReference type="GO" id="GO:0005886">
    <property type="term" value="C:plasma membrane"/>
    <property type="evidence" value="ECO:0007669"/>
    <property type="project" value="UniProtKB-SubCell"/>
</dbReference>
<dbReference type="EMBL" id="RJSE01000009">
    <property type="protein sequence ID" value="RNL60401.1"/>
    <property type="molecule type" value="Genomic_DNA"/>
</dbReference>
<comment type="caution">
    <text evidence="9">The sequence shown here is derived from an EMBL/GenBank/DDBJ whole genome shotgun (WGS) entry which is preliminary data.</text>
</comment>
<evidence type="ECO:0000256" key="4">
    <source>
        <dbReference type="ARBA" id="ARBA00022692"/>
    </source>
</evidence>
<evidence type="ECO:0000256" key="6">
    <source>
        <dbReference type="ARBA" id="ARBA00023136"/>
    </source>
</evidence>
<organism evidence="9 10">
    <name type="scientific">Nocardioides marmoriginsengisoli</name>
    <dbReference type="NCBI Taxonomy" id="661483"/>
    <lineage>
        <taxon>Bacteria</taxon>
        <taxon>Bacillati</taxon>
        <taxon>Actinomycetota</taxon>
        <taxon>Actinomycetes</taxon>
        <taxon>Propionibacteriales</taxon>
        <taxon>Nocardioidaceae</taxon>
        <taxon>Nocardioides</taxon>
    </lineage>
</organism>
<dbReference type="Proteomes" id="UP000267128">
    <property type="component" value="Unassembled WGS sequence"/>
</dbReference>
<keyword evidence="3" id="KW-1003">Cell membrane</keyword>
<name>A0A3N0CAZ6_9ACTN</name>
<dbReference type="InterPro" id="IPR003838">
    <property type="entry name" value="ABC3_permease_C"/>
</dbReference>
<evidence type="ECO:0000256" key="5">
    <source>
        <dbReference type="ARBA" id="ARBA00022989"/>
    </source>
</evidence>
<proteinExistence type="predicted"/>
<feature type="transmembrane region" description="Helical" evidence="7">
    <location>
        <begin position="330"/>
        <end position="351"/>
    </location>
</feature>
<feature type="transmembrane region" description="Helical" evidence="7">
    <location>
        <begin position="297"/>
        <end position="318"/>
    </location>
</feature>
<reference evidence="9 10" key="1">
    <citation type="submission" date="2018-11" db="EMBL/GenBank/DDBJ databases">
        <authorList>
            <person name="Li F."/>
        </authorList>
    </citation>
    <scope>NUCLEOTIDE SEQUENCE [LARGE SCALE GENOMIC DNA]</scope>
    <source>
        <strain evidence="9 10">Gsoil 097</strain>
    </source>
</reference>
<dbReference type="PANTHER" id="PTHR43738:SF1">
    <property type="entry name" value="HEMIN TRANSPORT SYSTEM PERMEASE PROTEIN HRTB-RELATED"/>
    <property type="match status" value="1"/>
</dbReference>
<dbReference type="InterPro" id="IPR051125">
    <property type="entry name" value="ABC-4/HrtB_transporter"/>
</dbReference>
<dbReference type="OrthoDB" id="5242186at2"/>
<dbReference type="RefSeq" id="WP_123229153.1">
    <property type="nucleotide sequence ID" value="NZ_RJSE01000009.1"/>
</dbReference>
<comment type="subcellular location">
    <subcellularLocation>
        <location evidence="1">Cell membrane</location>
        <topology evidence="1">Multi-pass membrane protein</topology>
    </subcellularLocation>
</comment>
<keyword evidence="5 7" id="KW-1133">Transmembrane helix</keyword>
<keyword evidence="4 7" id="KW-0812">Transmembrane</keyword>
<evidence type="ECO:0000313" key="9">
    <source>
        <dbReference type="EMBL" id="RNL60401.1"/>
    </source>
</evidence>
<evidence type="ECO:0000256" key="7">
    <source>
        <dbReference type="SAM" id="Phobius"/>
    </source>
</evidence>
<evidence type="ECO:0000313" key="10">
    <source>
        <dbReference type="Proteomes" id="UP000267128"/>
    </source>
</evidence>
<evidence type="ECO:0000259" key="8">
    <source>
        <dbReference type="Pfam" id="PF02687"/>
    </source>
</evidence>
<feature type="domain" description="ABC3 transporter permease C-terminal" evidence="8">
    <location>
        <begin position="250"/>
        <end position="359"/>
    </location>
</feature>
<feature type="transmembrane region" description="Helical" evidence="7">
    <location>
        <begin position="247"/>
        <end position="269"/>
    </location>
</feature>
<keyword evidence="2" id="KW-0813">Transport</keyword>
<sequence>MYVALRDLRAARGRFALVGLVIALVAFMTTLLTGLAAGLVDDGISGLRQLPLTQLAMEPSSGGTFSRSVLTEENLAPWRAVDGVEASPIGVSFANAKDPRGKTVSIALLGVDEGSFLATRPEARDALAGPPGLVLSHELKEEGIEVGDELVVAGSDIRLPVLGFTYAGSYGHVDIAFTQLTTWQQVFYGDSARGRFSAVALRNEGGEEVPAATVARVDRAAGTETLTKTEAYAGSPGYSGETQTMSLIRGFLLVISALVVGAFFTVWTVQRTRQIALLKAIGASTSYVVRDALGQMAVVLVAATATGAALAWLLGLAISGTDVPFRLELMPVLGAVSLLFTLGLAGCLAAVRRITRVDPAGALRQVD</sequence>
<accession>A0A3N0CAZ6</accession>
<evidence type="ECO:0000256" key="2">
    <source>
        <dbReference type="ARBA" id="ARBA00022448"/>
    </source>
</evidence>
<keyword evidence="10" id="KW-1185">Reference proteome</keyword>
<gene>
    <name evidence="9" type="ORF">EFK50_18870</name>
</gene>
<dbReference type="AlphaFoldDB" id="A0A3N0CAZ6"/>
<feature type="transmembrane region" description="Helical" evidence="7">
    <location>
        <begin position="15"/>
        <end position="40"/>
    </location>
</feature>
<protein>
    <submittedName>
        <fullName evidence="9">ABC transporter permease</fullName>
    </submittedName>
</protein>